<comment type="caution">
    <text evidence="3">The sequence shown here is derived from an EMBL/GenBank/DDBJ whole genome shotgun (WGS) entry which is preliminary data.</text>
</comment>
<sequence length="65" mass="7252">MANGVAHATARNVFRPPLSAGGTDDRLRRHERRHERRQRMAQIVALGAAAALAAVALIAWRRTRR</sequence>
<evidence type="ECO:0000256" key="2">
    <source>
        <dbReference type="SAM" id="Phobius"/>
    </source>
</evidence>
<name>A0A2S6ZDD1_9XANT</name>
<accession>A0A2S6ZDD1</accession>
<keyword evidence="2" id="KW-0472">Membrane</keyword>
<keyword evidence="4" id="KW-1185">Reference proteome</keyword>
<feature type="region of interest" description="Disordered" evidence="1">
    <location>
        <begin position="1"/>
        <end position="34"/>
    </location>
</feature>
<reference evidence="3 4" key="1">
    <citation type="submission" date="2016-08" db="EMBL/GenBank/DDBJ databases">
        <title>Evolution of the type three secretion system and type three effector repertoires in Xanthomonas.</title>
        <authorList>
            <person name="Merda D."/>
            <person name="Briand M."/>
            <person name="Bosis E."/>
            <person name="Rousseau C."/>
            <person name="Portier P."/>
            <person name="Jacques M.-A."/>
            <person name="Fischer-Le Saux M."/>
        </authorList>
    </citation>
    <scope>NUCLEOTIDE SEQUENCE [LARGE SCALE GENOMIC DNA]</scope>
    <source>
        <strain evidence="3 4">CFBP 4691</strain>
    </source>
</reference>
<feature type="transmembrane region" description="Helical" evidence="2">
    <location>
        <begin position="40"/>
        <end position="60"/>
    </location>
</feature>
<dbReference type="Proteomes" id="UP000239898">
    <property type="component" value="Unassembled WGS sequence"/>
</dbReference>
<evidence type="ECO:0000313" key="4">
    <source>
        <dbReference type="Proteomes" id="UP000239898"/>
    </source>
</evidence>
<keyword evidence="2" id="KW-1133">Transmembrane helix</keyword>
<evidence type="ECO:0000313" key="3">
    <source>
        <dbReference type="EMBL" id="PPT90242.1"/>
    </source>
</evidence>
<keyword evidence="2" id="KW-0812">Transmembrane</keyword>
<dbReference type="EMBL" id="MIGX01000067">
    <property type="protein sequence ID" value="PPT90242.1"/>
    <property type="molecule type" value="Genomic_DNA"/>
</dbReference>
<dbReference type="AlphaFoldDB" id="A0A2S6ZDD1"/>
<gene>
    <name evidence="3" type="ORF">XthCFBP4691_13480</name>
</gene>
<protein>
    <submittedName>
        <fullName evidence="3">Uncharacterized protein</fullName>
    </submittedName>
</protein>
<evidence type="ECO:0000256" key="1">
    <source>
        <dbReference type="SAM" id="MobiDB-lite"/>
    </source>
</evidence>
<proteinExistence type="predicted"/>
<organism evidence="3 4">
    <name type="scientific">Xanthomonas theicola</name>
    <dbReference type="NCBI Taxonomy" id="56464"/>
    <lineage>
        <taxon>Bacteria</taxon>
        <taxon>Pseudomonadati</taxon>
        <taxon>Pseudomonadota</taxon>
        <taxon>Gammaproteobacteria</taxon>
        <taxon>Lysobacterales</taxon>
        <taxon>Lysobacteraceae</taxon>
        <taxon>Xanthomonas</taxon>
    </lineage>
</organism>